<organism evidence="3 4">
    <name type="scientific">Caldinitratiruptor microaerophilus</name>
    <dbReference type="NCBI Taxonomy" id="671077"/>
    <lineage>
        <taxon>Bacteria</taxon>
        <taxon>Bacillati</taxon>
        <taxon>Bacillota</taxon>
        <taxon>Clostridia</taxon>
        <taxon>Eubacteriales</taxon>
        <taxon>Symbiobacteriaceae</taxon>
        <taxon>Caldinitratiruptor</taxon>
    </lineage>
</organism>
<keyword evidence="1" id="KW-0560">Oxidoreductase</keyword>
<dbReference type="RefSeq" id="WP_264841666.1">
    <property type="nucleotide sequence ID" value="NZ_AP025628.1"/>
</dbReference>
<dbReference type="EMBL" id="AP025628">
    <property type="protein sequence ID" value="BDG60983.1"/>
    <property type="molecule type" value="Genomic_DNA"/>
</dbReference>
<keyword evidence="4" id="KW-1185">Reference proteome</keyword>
<evidence type="ECO:0000259" key="2">
    <source>
        <dbReference type="Pfam" id="PF01558"/>
    </source>
</evidence>
<dbReference type="Gene3D" id="3.40.920.10">
    <property type="entry name" value="Pyruvate-ferredoxin oxidoreductase, PFOR, domain III"/>
    <property type="match status" value="1"/>
</dbReference>
<dbReference type="KEGG" id="cmic:caldi_20730"/>
<dbReference type="InterPro" id="IPR051626">
    <property type="entry name" value="Oxidoreductase_gamma_subunit"/>
</dbReference>
<gene>
    <name evidence="3" type="ORF">caldi_20730</name>
</gene>
<dbReference type="AlphaFoldDB" id="A0AA35CM87"/>
<evidence type="ECO:0000256" key="1">
    <source>
        <dbReference type="ARBA" id="ARBA00023002"/>
    </source>
</evidence>
<dbReference type="SUPFAM" id="SSF53323">
    <property type="entry name" value="Pyruvate-ferredoxin oxidoreductase, PFOR, domain III"/>
    <property type="match status" value="1"/>
</dbReference>
<protein>
    <recommendedName>
        <fullName evidence="2">Pyruvate/ketoisovalerate oxidoreductase catalytic domain-containing protein</fullName>
    </recommendedName>
</protein>
<dbReference type="InterPro" id="IPR019752">
    <property type="entry name" value="Pyrv/ketoisovalerate_OxRed_cat"/>
</dbReference>
<evidence type="ECO:0000313" key="4">
    <source>
        <dbReference type="Proteomes" id="UP001163687"/>
    </source>
</evidence>
<evidence type="ECO:0000313" key="3">
    <source>
        <dbReference type="EMBL" id="BDG60983.1"/>
    </source>
</evidence>
<sequence length="225" mass="24923">MYHEITAWTRGIIMDKEARDVCNVVAAAAADEGYYSQYINDYVDAPDRTNCLIRKYARVSDSPIEELFVYENARPDIVVLVEQTLIKAVNFFRGTPDGEGVVIVNTTKEPEYLLRFLPDAMLAKLKTIVAVDAARLAEPRGSSPWMYNRSLPELAYDRLSTEGAGEKRQVGVGIAAPLLGALVAGTGVLKLESVVARCHDKEAVRRGYEGCKVLHYRSESHRATA</sequence>
<dbReference type="PANTHER" id="PTHR43366:SF1">
    <property type="entry name" value="PYRUVATE SYNTHASE SUBUNIT PORC"/>
    <property type="match status" value="1"/>
</dbReference>
<dbReference type="InterPro" id="IPR002869">
    <property type="entry name" value="Pyrv_flavodox_OxRed_cen"/>
</dbReference>
<proteinExistence type="predicted"/>
<dbReference type="Proteomes" id="UP001163687">
    <property type="component" value="Chromosome"/>
</dbReference>
<feature type="domain" description="Pyruvate/ketoisovalerate oxidoreductase catalytic" evidence="2">
    <location>
        <begin position="23"/>
        <end position="196"/>
    </location>
</feature>
<reference evidence="3" key="1">
    <citation type="submission" date="2022-03" db="EMBL/GenBank/DDBJ databases">
        <title>Complete genome sequence of Caldinitratiruptor microaerophilus.</title>
        <authorList>
            <person name="Mukaiyama R."/>
            <person name="Nishiyama T."/>
            <person name="Ueda K."/>
        </authorList>
    </citation>
    <scope>NUCLEOTIDE SEQUENCE</scope>
    <source>
        <strain evidence="3">JCM 16183</strain>
    </source>
</reference>
<accession>A0AA35CM87</accession>
<dbReference type="GO" id="GO:0016903">
    <property type="term" value="F:oxidoreductase activity, acting on the aldehyde or oxo group of donors"/>
    <property type="evidence" value="ECO:0007669"/>
    <property type="project" value="InterPro"/>
</dbReference>
<dbReference type="Pfam" id="PF01558">
    <property type="entry name" value="POR"/>
    <property type="match status" value="1"/>
</dbReference>
<name>A0AA35CM87_9FIRM</name>
<dbReference type="PANTHER" id="PTHR43366">
    <property type="entry name" value="PYRUVATE SYNTHASE SUBUNIT PORC"/>
    <property type="match status" value="1"/>
</dbReference>